<organism evidence="1 2">
    <name type="scientific">Trifolium medium</name>
    <dbReference type="NCBI Taxonomy" id="97028"/>
    <lineage>
        <taxon>Eukaryota</taxon>
        <taxon>Viridiplantae</taxon>
        <taxon>Streptophyta</taxon>
        <taxon>Embryophyta</taxon>
        <taxon>Tracheophyta</taxon>
        <taxon>Spermatophyta</taxon>
        <taxon>Magnoliopsida</taxon>
        <taxon>eudicotyledons</taxon>
        <taxon>Gunneridae</taxon>
        <taxon>Pentapetalae</taxon>
        <taxon>rosids</taxon>
        <taxon>fabids</taxon>
        <taxon>Fabales</taxon>
        <taxon>Fabaceae</taxon>
        <taxon>Papilionoideae</taxon>
        <taxon>50 kb inversion clade</taxon>
        <taxon>NPAAA clade</taxon>
        <taxon>Hologalegina</taxon>
        <taxon>IRL clade</taxon>
        <taxon>Trifolieae</taxon>
        <taxon>Trifolium</taxon>
    </lineage>
</organism>
<dbReference type="Proteomes" id="UP000265520">
    <property type="component" value="Unassembled WGS sequence"/>
</dbReference>
<dbReference type="AlphaFoldDB" id="A0A392SWG4"/>
<dbReference type="PANTHER" id="PTHR37610">
    <property type="entry name" value="CCHC-TYPE DOMAIN-CONTAINING PROTEIN"/>
    <property type="match status" value="1"/>
</dbReference>
<evidence type="ECO:0000313" key="1">
    <source>
        <dbReference type="EMBL" id="MCI52216.1"/>
    </source>
</evidence>
<name>A0A392SWG4_9FABA</name>
<evidence type="ECO:0008006" key="3">
    <source>
        <dbReference type="Google" id="ProtNLM"/>
    </source>
</evidence>
<comment type="caution">
    <text evidence="1">The sequence shown here is derived from an EMBL/GenBank/DDBJ whole genome shotgun (WGS) entry which is preliminary data.</text>
</comment>
<evidence type="ECO:0000313" key="2">
    <source>
        <dbReference type="Proteomes" id="UP000265520"/>
    </source>
</evidence>
<sequence length="60" mass="6952">MYISAKDMLGYINGDIPQPGSTDPTFRRWRTENARVKGWLINSMDQNLVSNFIRFTTAKQ</sequence>
<feature type="non-terminal residue" evidence="1">
    <location>
        <position position="60"/>
    </location>
</feature>
<reference evidence="1 2" key="1">
    <citation type="journal article" date="2018" name="Front. Plant Sci.">
        <title>Red Clover (Trifolium pratense) and Zigzag Clover (T. medium) - A Picture of Genomic Similarities and Differences.</title>
        <authorList>
            <person name="Dluhosova J."/>
            <person name="Istvanek J."/>
            <person name="Nedelnik J."/>
            <person name="Repkova J."/>
        </authorList>
    </citation>
    <scope>NUCLEOTIDE SEQUENCE [LARGE SCALE GENOMIC DNA]</scope>
    <source>
        <strain evidence="2">cv. 10/8</strain>
        <tissue evidence="1">Leaf</tissue>
    </source>
</reference>
<keyword evidence="2" id="KW-1185">Reference proteome</keyword>
<protein>
    <recommendedName>
        <fullName evidence="3">Retrotransposon Copia-like N-terminal domain-containing protein</fullName>
    </recommendedName>
</protein>
<dbReference type="PANTHER" id="PTHR37610:SF38">
    <property type="entry name" value="RETROTRANSPOSON COPIA-LIKE N-TERMINAL DOMAIN-CONTAINING PROTEIN"/>
    <property type="match status" value="1"/>
</dbReference>
<dbReference type="EMBL" id="LXQA010444053">
    <property type="protein sequence ID" value="MCI52216.1"/>
    <property type="molecule type" value="Genomic_DNA"/>
</dbReference>
<proteinExistence type="predicted"/>
<accession>A0A392SWG4</accession>